<sequence length="132" mass="15018">ATVHPPAFLFFLRQGLALLPRLECSGAISTHYYLCPPRFKRFSCLSLLSIWDYRYPPPCPANVCIFSRDGVSLCCPGWSQTPYLKRSNRLGLPKFWDYRSEPPCPAKKSSILDLLFGITLRFRVLSCGKLIS</sequence>
<keyword evidence="1" id="KW-0732">Signal</keyword>
<reference evidence="2" key="3">
    <citation type="submission" date="2025-09" db="UniProtKB">
        <authorList>
            <consortium name="Ensembl"/>
        </authorList>
    </citation>
    <scope>IDENTIFICATION</scope>
</reference>
<accession>A0A7N9IGL0</accession>
<evidence type="ECO:0000313" key="3">
    <source>
        <dbReference type="Proteomes" id="UP000233100"/>
    </source>
</evidence>
<organism evidence="2 3">
    <name type="scientific">Macaca fascicularis</name>
    <name type="common">Crab-eating macaque</name>
    <name type="synonym">Cynomolgus monkey</name>
    <dbReference type="NCBI Taxonomy" id="9541"/>
    <lineage>
        <taxon>Eukaryota</taxon>
        <taxon>Metazoa</taxon>
        <taxon>Chordata</taxon>
        <taxon>Craniata</taxon>
        <taxon>Vertebrata</taxon>
        <taxon>Euteleostomi</taxon>
        <taxon>Mammalia</taxon>
        <taxon>Eutheria</taxon>
        <taxon>Euarchontoglires</taxon>
        <taxon>Primates</taxon>
        <taxon>Haplorrhini</taxon>
        <taxon>Catarrhini</taxon>
        <taxon>Cercopithecidae</taxon>
        <taxon>Cercopithecinae</taxon>
        <taxon>Macaca</taxon>
    </lineage>
</organism>
<dbReference type="PANTHER" id="PTHR46254">
    <property type="entry name" value="PROTEIN GVQW1-RELATED"/>
    <property type="match status" value="1"/>
</dbReference>
<reference evidence="2 3" key="1">
    <citation type="submission" date="2013-03" db="EMBL/GenBank/DDBJ databases">
        <authorList>
            <person name="Warren W."/>
            <person name="Wilson R.K."/>
        </authorList>
    </citation>
    <scope>NUCLEOTIDE SEQUENCE</scope>
</reference>
<dbReference type="Proteomes" id="UP000233100">
    <property type="component" value="Chromosome 20"/>
</dbReference>
<dbReference type="Ensembl" id="ENSMFAT00000089877.1">
    <property type="protein sequence ID" value="ENSMFAP00000061922.1"/>
    <property type="gene ID" value="ENSMFAG00000047346.1"/>
</dbReference>
<keyword evidence="3" id="KW-1185">Reference proteome</keyword>
<reference evidence="2" key="2">
    <citation type="submission" date="2025-08" db="UniProtKB">
        <authorList>
            <consortium name="Ensembl"/>
        </authorList>
    </citation>
    <scope>IDENTIFICATION</scope>
</reference>
<evidence type="ECO:0000313" key="2">
    <source>
        <dbReference type="Ensembl" id="ENSMFAP00000061922.1"/>
    </source>
</evidence>
<dbReference type="AlphaFoldDB" id="A0A7N9IGL0"/>
<name>A0A7N9IGL0_MACFA</name>
<dbReference type="PANTHER" id="PTHR46254:SF11">
    <property type="entry name" value="SECRETED PROTEIN"/>
    <property type="match status" value="1"/>
</dbReference>
<feature type="signal peptide" evidence="1">
    <location>
        <begin position="1"/>
        <end position="17"/>
    </location>
</feature>
<feature type="chain" id="PRO_5030961176" evidence="1">
    <location>
        <begin position="18"/>
        <end position="132"/>
    </location>
</feature>
<protein>
    <submittedName>
        <fullName evidence="2">Uncharacterized protein</fullName>
    </submittedName>
</protein>
<evidence type="ECO:0000256" key="1">
    <source>
        <dbReference type="SAM" id="SignalP"/>
    </source>
</evidence>
<dbReference type="GeneTree" id="ENSGT00940000161627"/>
<proteinExistence type="predicted"/>